<keyword evidence="5 7" id="KW-0472">Membrane</keyword>
<dbReference type="PANTHER" id="PTHR30572">
    <property type="entry name" value="MEMBRANE COMPONENT OF TRANSPORTER-RELATED"/>
    <property type="match status" value="1"/>
</dbReference>
<comment type="caution">
    <text evidence="9">The sequence shown here is derived from an EMBL/GenBank/DDBJ whole genome shotgun (WGS) entry which is preliminary data.</text>
</comment>
<evidence type="ECO:0000313" key="9">
    <source>
        <dbReference type="EMBL" id="MCP2258972.1"/>
    </source>
</evidence>
<sequence length="863" mass="88593">MLSLSLRTLRTRAGGFVGAFVALLLASAVVTACGVLLESGIRGGPRPERLAGADVVITGDRQAKAPPVVGGDEPELTEPDLPDQRFAEVVRPEAAVVERVRAVPGVRAAVPDLSFPAHVVVDGQPVAGVERSLGHGWDSAQLTPFTLRAGRAPAAEDEVVVDAALAARARLGVGDQARIQVDGEPRPHRVVGIVAPPAGDGLERQAALFFAPSTAERLAGHAGWVDAVGVLAAPGTDGERLGERIAQALHDDRLVALVGDDRGQAEFPREADRPSLLILVSTQFGVIVVLVAVFVVAGTLALSVRHRHREMALLRAIGATPRQVLRMVTGEALVVASLASVLGTAPGMALAAWARDEMAARELVGIETPLSLSPLPALAAVVVGMLTAALAALSAGRRAGRVRPTEALREAAVEPVGIGRGRRIAGSVLLGLTGVLVVVTVAVRNKEMAAVAAQTVLLLVIAIALLGPAVARGITALLGWPLRTMFGATGYLAAENTRANTRRLASVITPLVLCVGFAAAVLGVQATALTTAERDQAASSRADQVLVSTTGGLPPTVAEAARRVPGVVAATGTARTNIVVEGTSAFDPVLHTYDATALGGPGVEATLDLDVRSGRLADLGGDGVALSVDAAGTLDAAVGDRVTVKLGDNTPAELRVVAVYDRSAGFGDAVLPRERVAGHTTTGLDDAVLIRFAEGADRSAAAAALRELSSRYAGAHLVDAVTTQTEQVRALRQSAWLNLLLVAMIIAYTAVAVVTTLAMATSDRAREFALLRLVGTTRSQVLRMVRWEGLLVVVASVGLGALVAAATLVPFSLSLAGSALPALPPLAYLLIPGGAAALALLGTLFPARLALRTHPADAIGTKE</sequence>
<feature type="transmembrane region" description="Helical" evidence="7">
    <location>
        <begin position="825"/>
        <end position="845"/>
    </location>
</feature>
<proteinExistence type="inferred from homology"/>
<keyword evidence="2" id="KW-1003">Cell membrane</keyword>
<dbReference type="PANTHER" id="PTHR30572:SF4">
    <property type="entry name" value="ABC TRANSPORTER PERMEASE YTRF"/>
    <property type="match status" value="1"/>
</dbReference>
<evidence type="ECO:0000256" key="2">
    <source>
        <dbReference type="ARBA" id="ARBA00022475"/>
    </source>
</evidence>
<evidence type="ECO:0000259" key="8">
    <source>
        <dbReference type="Pfam" id="PF02687"/>
    </source>
</evidence>
<keyword evidence="3 7" id="KW-0812">Transmembrane</keyword>
<evidence type="ECO:0000313" key="10">
    <source>
        <dbReference type="Proteomes" id="UP001205311"/>
    </source>
</evidence>
<keyword evidence="4 7" id="KW-1133">Transmembrane helix</keyword>
<dbReference type="InterPro" id="IPR050250">
    <property type="entry name" value="Macrolide_Exporter_MacB"/>
</dbReference>
<dbReference type="PROSITE" id="PS51257">
    <property type="entry name" value="PROKAR_LIPOPROTEIN"/>
    <property type="match status" value="1"/>
</dbReference>
<dbReference type="InterPro" id="IPR003838">
    <property type="entry name" value="ABC3_permease_C"/>
</dbReference>
<feature type="domain" description="ABC3 transporter permease C-terminal" evidence="8">
    <location>
        <begin position="284"/>
        <end position="401"/>
    </location>
</feature>
<evidence type="ECO:0000256" key="4">
    <source>
        <dbReference type="ARBA" id="ARBA00022989"/>
    </source>
</evidence>
<dbReference type="EMBL" id="JAMTCP010000012">
    <property type="protein sequence ID" value="MCP2258972.1"/>
    <property type="molecule type" value="Genomic_DNA"/>
</dbReference>
<protein>
    <submittedName>
        <fullName evidence="9">ABC transport system permease protein</fullName>
    </submittedName>
</protein>
<feature type="transmembrane region" description="Helical" evidence="7">
    <location>
        <begin position="332"/>
        <end position="354"/>
    </location>
</feature>
<organism evidence="9 10">
    <name type="scientific">Streptoalloteichus tenebrarius (strain ATCC 17920 / DSM 40477 / JCM 4838 / CBS 697.72 / NBRC 16177 / NCIMB 11028 / NRRL B-12390 / A12253. 1 / ISP 5477)</name>
    <name type="common">Streptomyces tenebrarius</name>
    <dbReference type="NCBI Taxonomy" id="1933"/>
    <lineage>
        <taxon>Bacteria</taxon>
        <taxon>Bacillati</taxon>
        <taxon>Actinomycetota</taxon>
        <taxon>Actinomycetes</taxon>
        <taxon>Pseudonocardiales</taxon>
        <taxon>Pseudonocardiaceae</taxon>
        <taxon>Streptoalloteichus</taxon>
    </lineage>
</organism>
<evidence type="ECO:0000256" key="3">
    <source>
        <dbReference type="ARBA" id="ARBA00022692"/>
    </source>
</evidence>
<feature type="transmembrane region" description="Helical" evidence="7">
    <location>
        <begin position="374"/>
        <end position="393"/>
    </location>
</feature>
<evidence type="ECO:0000256" key="6">
    <source>
        <dbReference type="ARBA" id="ARBA00038076"/>
    </source>
</evidence>
<feature type="transmembrane region" description="Helical" evidence="7">
    <location>
        <begin position="735"/>
        <end position="760"/>
    </location>
</feature>
<feature type="transmembrane region" description="Helical" evidence="7">
    <location>
        <begin position="503"/>
        <end position="524"/>
    </location>
</feature>
<feature type="transmembrane region" description="Helical" evidence="7">
    <location>
        <begin position="276"/>
        <end position="302"/>
    </location>
</feature>
<evidence type="ECO:0000256" key="1">
    <source>
        <dbReference type="ARBA" id="ARBA00004651"/>
    </source>
</evidence>
<comment type="similarity">
    <text evidence="6">Belongs to the ABC-4 integral membrane protein family.</text>
</comment>
<evidence type="ECO:0000256" key="5">
    <source>
        <dbReference type="ARBA" id="ARBA00023136"/>
    </source>
</evidence>
<reference evidence="9 10" key="1">
    <citation type="submission" date="2022-06" db="EMBL/GenBank/DDBJ databases">
        <title>Genomic Encyclopedia of Archaeal and Bacterial Type Strains, Phase II (KMG-II): from individual species to whole genera.</title>
        <authorList>
            <person name="Goeker M."/>
        </authorList>
    </citation>
    <scope>NUCLEOTIDE SEQUENCE [LARGE SCALE GENOMIC DNA]</scope>
    <source>
        <strain evidence="9 10">DSM 40477</strain>
    </source>
</reference>
<name>A0ABT1HTZ2_STRSD</name>
<evidence type="ECO:0000256" key="7">
    <source>
        <dbReference type="SAM" id="Phobius"/>
    </source>
</evidence>
<feature type="transmembrane region" description="Helical" evidence="7">
    <location>
        <begin position="424"/>
        <end position="443"/>
    </location>
</feature>
<dbReference type="Pfam" id="PF02687">
    <property type="entry name" value="FtsX"/>
    <property type="match status" value="2"/>
</dbReference>
<accession>A0ABT1HTZ2</accession>
<feature type="transmembrane region" description="Helical" evidence="7">
    <location>
        <begin position="790"/>
        <end position="813"/>
    </location>
</feature>
<dbReference type="Proteomes" id="UP001205311">
    <property type="component" value="Unassembled WGS sequence"/>
</dbReference>
<feature type="domain" description="ABC3 transporter permease C-terminal" evidence="8">
    <location>
        <begin position="740"/>
        <end position="855"/>
    </location>
</feature>
<feature type="transmembrane region" description="Helical" evidence="7">
    <location>
        <begin position="455"/>
        <end position="482"/>
    </location>
</feature>
<comment type="subcellular location">
    <subcellularLocation>
        <location evidence="1">Cell membrane</location>
        <topology evidence="1">Multi-pass membrane protein</topology>
    </subcellularLocation>
</comment>
<keyword evidence="10" id="KW-1185">Reference proteome</keyword>
<gene>
    <name evidence="9" type="ORF">LX15_002671</name>
</gene>
<dbReference type="RefSeq" id="WP_253669884.1">
    <property type="nucleotide sequence ID" value="NZ_JAMTCP010000012.1"/>
</dbReference>